<dbReference type="Proteomes" id="UP000509414">
    <property type="component" value="Chromosome"/>
</dbReference>
<dbReference type="KEGG" id="cinf:CINF_0174"/>
<dbReference type="AlphaFoldDB" id="A0A7H9CKE6"/>
<reference evidence="1 2" key="1">
    <citation type="submission" date="2020-02" db="EMBL/GenBank/DDBJ databases">
        <title>Complete genome sequence of the novel Campylobacter species Candidatus Campylobacter infans.</title>
        <authorList>
            <person name="Duim B."/>
            <person name="Zomer A."/>
            <person name="van der Graaf L."/>
            <person name="Wagenaar J."/>
        </authorList>
    </citation>
    <scope>NUCLEOTIDE SEQUENCE [LARGE SCALE GENOMIC DNA]</scope>
    <source>
        <strain evidence="1 2">19S00001</strain>
    </source>
</reference>
<sequence>MRASEIINHILNLQDFSRLKNINHTTKVLRLHLGARKNALVRYAYIRGNCLYIAVYSNHGLQELRHDSNTISIKNFLNSNLGLLKFQIEPINDVRVFLEKSKLYQGIRPYIPHQPELARGEFKLRCKDKKIKEIFEQIRQIVKRNYDKQND</sequence>
<proteinExistence type="predicted"/>
<keyword evidence="2" id="KW-1185">Reference proteome</keyword>
<organism evidence="1 2">
    <name type="scientific">Candidatus Campylobacter infans</name>
    <dbReference type="NCBI Taxonomy" id="2561898"/>
    <lineage>
        <taxon>Bacteria</taxon>
        <taxon>Pseudomonadati</taxon>
        <taxon>Campylobacterota</taxon>
        <taxon>Epsilonproteobacteria</taxon>
        <taxon>Campylobacterales</taxon>
        <taxon>Campylobacteraceae</taxon>
        <taxon>Campylobacter</taxon>
    </lineage>
</organism>
<evidence type="ECO:0000313" key="2">
    <source>
        <dbReference type="Proteomes" id="UP000509414"/>
    </source>
</evidence>
<dbReference type="RefSeq" id="WP_179975406.1">
    <property type="nucleotide sequence ID" value="NZ_CP049075.1"/>
</dbReference>
<accession>A0A7H9CKE6</accession>
<dbReference type="EMBL" id="CP049075">
    <property type="protein sequence ID" value="QLI04724.1"/>
    <property type="molecule type" value="Genomic_DNA"/>
</dbReference>
<evidence type="ECO:0000313" key="1">
    <source>
        <dbReference type="EMBL" id="QLI04724.1"/>
    </source>
</evidence>
<protein>
    <recommendedName>
        <fullName evidence="3">DUF721 domain-containing protein</fullName>
    </recommendedName>
</protein>
<evidence type="ECO:0008006" key="3">
    <source>
        <dbReference type="Google" id="ProtNLM"/>
    </source>
</evidence>
<name>A0A7H9CKE6_9BACT</name>
<gene>
    <name evidence="1" type="ORF">CINF_0174</name>
</gene>